<feature type="compositionally biased region" description="Basic residues" evidence="1">
    <location>
        <begin position="334"/>
        <end position="345"/>
    </location>
</feature>
<dbReference type="Proteomes" id="UP000230233">
    <property type="component" value="Unassembled WGS sequence"/>
</dbReference>
<organism evidence="2 3">
    <name type="scientific">Caenorhabditis nigoni</name>
    <dbReference type="NCBI Taxonomy" id="1611254"/>
    <lineage>
        <taxon>Eukaryota</taxon>
        <taxon>Metazoa</taxon>
        <taxon>Ecdysozoa</taxon>
        <taxon>Nematoda</taxon>
        <taxon>Chromadorea</taxon>
        <taxon>Rhabditida</taxon>
        <taxon>Rhabditina</taxon>
        <taxon>Rhabditomorpha</taxon>
        <taxon>Rhabditoidea</taxon>
        <taxon>Rhabditidae</taxon>
        <taxon>Peloderinae</taxon>
        <taxon>Caenorhabditis</taxon>
    </lineage>
</organism>
<keyword evidence="3" id="KW-1185">Reference proteome</keyword>
<feature type="region of interest" description="Disordered" evidence="1">
    <location>
        <begin position="279"/>
        <end position="399"/>
    </location>
</feature>
<name>A0A2G5SDA0_9PELO</name>
<feature type="compositionally biased region" description="Basic and acidic residues" evidence="1">
    <location>
        <begin position="700"/>
        <end position="714"/>
    </location>
</feature>
<accession>A0A2G5SDA0</accession>
<evidence type="ECO:0000313" key="3">
    <source>
        <dbReference type="Proteomes" id="UP000230233"/>
    </source>
</evidence>
<dbReference type="EMBL" id="PDUG01000016">
    <property type="protein sequence ID" value="PIC13020.1"/>
    <property type="molecule type" value="Genomic_DNA"/>
</dbReference>
<gene>
    <name evidence="2" type="ORF">B9Z55_028095</name>
</gene>
<comment type="caution">
    <text evidence="2">The sequence shown here is derived from an EMBL/GenBank/DDBJ whole genome shotgun (WGS) entry which is preliminary data.</text>
</comment>
<feature type="region of interest" description="Disordered" evidence="1">
    <location>
        <begin position="665"/>
        <end position="718"/>
    </location>
</feature>
<reference evidence="3" key="1">
    <citation type="submission" date="2017-10" db="EMBL/GenBank/DDBJ databases">
        <title>Rapid genome shrinkage in a self-fertile nematode reveals novel sperm competition proteins.</title>
        <authorList>
            <person name="Yin D."/>
            <person name="Schwarz E.M."/>
            <person name="Thomas C.G."/>
            <person name="Felde R.L."/>
            <person name="Korf I.F."/>
            <person name="Cutter A.D."/>
            <person name="Schartner C.M."/>
            <person name="Ralston E.J."/>
            <person name="Meyer B.J."/>
            <person name="Haag E.S."/>
        </authorList>
    </citation>
    <scope>NUCLEOTIDE SEQUENCE [LARGE SCALE GENOMIC DNA]</scope>
    <source>
        <strain evidence="3">JU1422</strain>
    </source>
</reference>
<evidence type="ECO:0000256" key="1">
    <source>
        <dbReference type="SAM" id="MobiDB-lite"/>
    </source>
</evidence>
<protein>
    <submittedName>
        <fullName evidence="2">Uncharacterized protein</fullName>
    </submittedName>
</protein>
<evidence type="ECO:0000313" key="2">
    <source>
        <dbReference type="EMBL" id="PIC13020.1"/>
    </source>
</evidence>
<feature type="compositionally biased region" description="Basic and acidic residues" evidence="1">
    <location>
        <begin position="299"/>
        <end position="316"/>
    </location>
</feature>
<proteinExistence type="predicted"/>
<dbReference type="AlphaFoldDB" id="A0A2G5SDA0"/>
<sequence length="732" mass="82364">MVQHSWATLDIEDEPTCDYINRMEINELERAKFEFDVLASNIDSNIKFLKAEDNPLPFVVKLRGPRERGNFNPQYQQSNNNWTRQNFAQEQNYERRADTYQAPQHFNRPMQQCFSGPFQTVPPSHAKRHFQSNQPNGDYYPSPTESETVEYTGSSSNGYEGSQNIQYIPASYPRDVPYATVIPPGESQIHDPSHGVSPLSAEFNYPMQQYYSGPSQAVSRLETIEKHDSFLLMGTIQVFFQDDRTNAPSSLWLCTMAWLQKHGLSSSHAKRLLRNILPNDGYYPSPSESRDSGVYTSSHRMDPKDARKFNRSDEKNVPALPSGMAQVHDPSPSRSRRQNAHRKKQTVNAKPRIQTAIKDEPNSERNPQTVSRQHEEPQLAVAEDNGKNDSSPKVSKDVSTLPVALENLAESLESSDFDAKEIEKQDTSDEATVTVAKQEIKPPSIGTPVEDNIQTTTELVLEKKSSIVTDDVSVASTTDLNCDASNLKSVQAMERSDVDAKDSRITKFVVEAKLLPSIETTVKDNIRTTTEFELEKESPIVTDNVSGASNRDLNCELSKLDEPVQSTETTEFDAERLKDQFTSDEATLTLLPHAHDSAKFVVEAKLRPIIKTAKCYMNKVIEFEMDMKGRVIVQQHKEPQKVVDVDTGKKESRLQIGISKDVDTRPSVVDDMSGASNTGSDRSKLEKPLLSTPMTPIDSQTKELKGKITDDRAADQTTPNSLYHIFPNWRKI</sequence>